<dbReference type="AlphaFoldDB" id="A0AAV2YH78"/>
<name>A0AAV2YH78_9STRA</name>
<accession>A0AAV2YH78</accession>
<reference evidence="1" key="1">
    <citation type="submission" date="2022-11" db="EMBL/GenBank/DDBJ databases">
        <authorList>
            <person name="Morgan W.R."/>
            <person name="Tartar A."/>
        </authorList>
    </citation>
    <scope>NUCLEOTIDE SEQUENCE</scope>
    <source>
        <strain evidence="1">ARSEF 373</strain>
    </source>
</reference>
<reference evidence="1" key="2">
    <citation type="journal article" date="2023" name="Microbiol Resour">
        <title>Decontamination and Annotation of the Draft Genome Sequence of the Oomycete Lagenidium giganteum ARSEF 373.</title>
        <authorList>
            <person name="Morgan W.R."/>
            <person name="Tartar A."/>
        </authorList>
    </citation>
    <scope>NUCLEOTIDE SEQUENCE</scope>
    <source>
        <strain evidence="1">ARSEF 373</strain>
    </source>
</reference>
<comment type="caution">
    <text evidence="1">The sequence shown here is derived from an EMBL/GenBank/DDBJ whole genome shotgun (WGS) entry which is preliminary data.</text>
</comment>
<organism evidence="1 2">
    <name type="scientific">Lagenidium giganteum</name>
    <dbReference type="NCBI Taxonomy" id="4803"/>
    <lineage>
        <taxon>Eukaryota</taxon>
        <taxon>Sar</taxon>
        <taxon>Stramenopiles</taxon>
        <taxon>Oomycota</taxon>
        <taxon>Peronosporomycetes</taxon>
        <taxon>Pythiales</taxon>
        <taxon>Pythiaceae</taxon>
    </lineage>
</organism>
<dbReference type="Proteomes" id="UP001146120">
    <property type="component" value="Unassembled WGS sequence"/>
</dbReference>
<protein>
    <submittedName>
        <fullName evidence="1">Uncharacterized protein</fullName>
    </submittedName>
</protein>
<evidence type="ECO:0000313" key="2">
    <source>
        <dbReference type="Proteomes" id="UP001146120"/>
    </source>
</evidence>
<sequence length="40" mass="4561">MCTLRKHVVRNRIGSLIDASSWNMRMAAKHIKFGIKMTSA</sequence>
<evidence type="ECO:0000313" key="1">
    <source>
        <dbReference type="EMBL" id="DAZ93340.1"/>
    </source>
</evidence>
<keyword evidence="2" id="KW-1185">Reference proteome</keyword>
<dbReference type="EMBL" id="DAKRPA010000324">
    <property type="protein sequence ID" value="DAZ93340.1"/>
    <property type="molecule type" value="Genomic_DNA"/>
</dbReference>
<gene>
    <name evidence="1" type="ORF">N0F65_010806</name>
</gene>
<proteinExistence type="predicted"/>